<keyword evidence="1" id="KW-0812">Transmembrane</keyword>
<evidence type="ECO:0000313" key="3">
    <source>
        <dbReference type="Proteomes" id="UP000249829"/>
    </source>
</evidence>
<dbReference type="EMBL" id="KZ825110">
    <property type="protein sequence ID" value="PYI22446.1"/>
    <property type="molecule type" value="Genomic_DNA"/>
</dbReference>
<evidence type="ECO:0000313" key="2">
    <source>
        <dbReference type="EMBL" id="PYI22446.1"/>
    </source>
</evidence>
<keyword evidence="1" id="KW-1133">Transmembrane helix</keyword>
<dbReference type="AlphaFoldDB" id="A0A2V5IRC0"/>
<sequence>MIPCGDHPSSIIHHRHITTFTSFYISSFCLSFFLSSLLQVFCPLLPPSLSLSLCQSSINLSHLFILPVSSSPLSSTTYSYRSIDLISCFGGKLTRAGTVPTATAGKLTGLEFSPSSAHLTTTIHHGSMSSPLSFCLSSSLSPLHLNLSVSLLFSFFRRGIIFHPLPPSFSFSSLTLSPFPSLACCSSVSFPSFLSIEFVIDLVHWICVSLPPAAAVTLIPPPPPPLLLLLDPNFSSLG</sequence>
<accession>A0A2V5IRC0</accession>
<evidence type="ECO:0000256" key="1">
    <source>
        <dbReference type="SAM" id="Phobius"/>
    </source>
</evidence>
<organism evidence="2 3">
    <name type="scientific">Aspergillus violaceofuscus (strain CBS 115571)</name>
    <dbReference type="NCBI Taxonomy" id="1450538"/>
    <lineage>
        <taxon>Eukaryota</taxon>
        <taxon>Fungi</taxon>
        <taxon>Dikarya</taxon>
        <taxon>Ascomycota</taxon>
        <taxon>Pezizomycotina</taxon>
        <taxon>Eurotiomycetes</taxon>
        <taxon>Eurotiomycetidae</taxon>
        <taxon>Eurotiales</taxon>
        <taxon>Aspergillaceae</taxon>
        <taxon>Aspergillus</taxon>
    </lineage>
</organism>
<keyword evidence="1" id="KW-0472">Membrane</keyword>
<dbReference type="Proteomes" id="UP000249829">
    <property type="component" value="Unassembled WGS sequence"/>
</dbReference>
<keyword evidence="3" id="KW-1185">Reference proteome</keyword>
<name>A0A2V5IRC0_ASPV1</name>
<proteinExistence type="predicted"/>
<feature type="transmembrane region" description="Helical" evidence="1">
    <location>
        <begin position="21"/>
        <end position="41"/>
    </location>
</feature>
<gene>
    <name evidence="2" type="ORF">BO99DRAFT_6547</name>
</gene>
<protein>
    <submittedName>
        <fullName evidence="2">Uncharacterized protein</fullName>
    </submittedName>
</protein>
<reference evidence="2 3" key="1">
    <citation type="submission" date="2018-02" db="EMBL/GenBank/DDBJ databases">
        <title>The genomes of Aspergillus section Nigri reveals drivers in fungal speciation.</title>
        <authorList>
            <consortium name="DOE Joint Genome Institute"/>
            <person name="Vesth T.C."/>
            <person name="Nybo J."/>
            <person name="Theobald S."/>
            <person name="Brandl J."/>
            <person name="Frisvad J.C."/>
            <person name="Nielsen K.F."/>
            <person name="Lyhne E.K."/>
            <person name="Kogle M.E."/>
            <person name="Kuo A."/>
            <person name="Riley R."/>
            <person name="Clum A."/>
            <person name="Nolan M."/>
            <person name="Lipzen A."/>
            <person name="Salamov A."/>
            <person name="Henrissat B."/>
            <person name="Wiebenga A."/>
            <person name="De vries R.P."/>
            <person name="Grigoriev I.V."/>
            <person name="Mortensen U.H."/>
            <person name="Andersen M.R."/>
            <person name="Baker S.E."/>
        </authorList>
    </citation>
    <scope>NUCLEOTIDE SEQUENCE [LARGE SCALE GENOMIC DNA]</scope>
    <source>
        <strain evidence="2 3">CBS 115571</strain>
    </source>
</reference>